<evidence type="ECO:0000256" key="1">
    <source>
        <dbReference type="SAM" id="Phobius"/>
    </source>
</evidence>
<comment type="caution">
    <text evidence="2">The sequence shown here is derived from an EMBL/GenBank/DDBJ whole genome shotgun (WGS) entry which is preliminary data.</text>
</comment>
<proteinExistence type="predicted"/>
<accession>W1XBK3</accession>
<name>W1XBK3_9ZZZZ</name>
<keyword evidence="1" id="KW-0472">Membrane</keyword>
<dbReference type="EMBL" id="AZMM01017212">
    <property type="protein sequence ID" value="ETJ26845.1"/>
    <property type="molecule type" value="Genomic_DNA"/>
</dbReference>
<gene>
    <name evidence="2" type="ORF">Q604_UNBC17212G0001</name>
</gene>
<organism evidence="2">
    <name type="scientific">human gut metagenome</name>
    <dbReference type="NCBI Taxonomy" id="408170"/>
    <lineage>
        <taxon>unclassified sequences</taxon>
        <taxon>metagenomes</taxon>
        <taxon>organismal metagenomes</taxon>
    </lineage>
</organism>
<keyword evidence="1" id="KW-0812">Transmembrane</keyword>
<protein>
    <submittedName>
        <fullName evidence="2">Cation transporter</fullName>
    </submittedName>
</protein>
<feature type="non-terminal residue" evidence="2">
    <location>
        <position position="83"/>
    </location>
</feature>
<keyword evidence="1" id="KW-1133">Transmembrane helix</keyword>
<feature type="transmembrane region" description="Helical" evidence="1">
    <location>
        <begin position="21"/>
        <end position="43"/>
    </location>
</feature>
<evidence type="ECO:0000313" key="2">
    <source>
        <dbReference type="EMBL" id="ETJ26845.1"/>
    </source>
</evidence>
<dbReference type="AlphaFoldDB" id="W1XBK3"/>
<sequence>KIVNNSKPMPTKWIQMTHQFLFLYLMIYVISVFLMTCTGLNTYDSMQVVTAFLSNVGLGFGGFGPTDSFNVMPDTAKCIAIVD</sequence>
<reference evidence="2" key="1">
    <citation type="submission" date="2013-12" db="EMBL/GenBank/DDBJ databases">
        <title>A Varibaculum cambriense genome reconstructed from a premature infant gut community with otherwise low bacterial novelty that shifts toward anaerobic metabolism during the third week of life.</title>
        <authorList>
            <person name="Brown C.T."/>
            <person name="Sharon I."/>
            <person name="Thomas B.C."/>
            <person name="Castelle C.J."/>
            <person name="Morowitz M.J."/>
            <person name="Banfield J.F."/>
        </authorList>
    </citation>
    <scope>NUCLEOTIDE SEQUENCE</scope>
</reference>
<feature type="non-terminal residue" evidence="2">
    <location>
        <position position="1"/>
    </location>
</feature>